<dbReference type="EMBL" id="QJKJ01004413">
    <property type="protein sequence ID" value="RDX94252.1"/>
    <property type="molecule type" value="Genomic_DNA"/>
</dbReference>
<protein>
    <submittedName>
        <fullName evidence="1">Uncharacterized protein</fullName>
    </submittedName>
</protein>
<organism evidence="1 2">
    <name type="scientific">Mucuna pruriens</name>
    <name type="common">Velvet bean</name>
    <name type="synonym">Dolichos pruriens</name>
    <dbReference type="NCBI Taxonomy" id="157652"/>
    <lineage>
        <taxon>Eukaryota</taxon>
        <taxon>Viridiplantae</taxon>
        <taxon>Streptophyta</taxon>
        <taxon>Embryophyta</taxon>
        <taxon>Tracheophyta</taxon>
        <taxon>Spermatophyta</taxon>
        <taxon>Magnoliopsida</taxon>
        <taxon>eudicotyledons</taxon>
        <taxon>Gunneridae</taxon>
        <taxon>Pentapetalae</taxon>
        <taxon>rosids</taxon>
        <taxon>fabids</taxon>
        <taxon>Fabales</taxon>
        <taxon>Fabaceae</taxon>
        <taxon>Papilionoideae</taxon>
        <taxon>50 kb inversion clade</taxon>
        <taxon>NPAAA clade</taxon>
        <taxon>indigoferoid/millettioid clade</taxon>
        <taxon>Phaseoleae</taxon>
        <taxon>Mucuna</taxon>
    </lineage>
</organism>
<evidence type="ECO:0000313" key="1">
    <source>
        <dbReference type="EMBL" id="RDX94252.1"/>
    </source>
</evidence>
<comment type="caution">
    <text evidence="1">The sequence shown here is derived from an EMBL/GenBank/DDBJ whole genome shotgun (WGS) entry which is preliminary data.</text>
</comment>
<dbReference type="AlphaFoldDB" id="A0A371GUM9"/>
<dbReference type="Proteomes" id="UP000257109">
    <property type="component" value="Unassembled WGS sequence"/>
</dbReference>
<evidence type="ECO:0000313" key="2">
    <source>
        <dbReference type="Proteomes" id="UP000257109"/>
    </source>
</evidence>
<proteinExistence type="predicted"/>
<keyword evidence="2" id="KW-1185">Reference proteome</keyword>
<gene>
    <name evidence="1" type="ORF">CR513_23382</name>
</gene>
<accession>A0A371GUM9</accession>
<name>A0A371GUM9_MUCPR</name>
<sequence>MSTPMHLTSILSLGKTDKKVDQTSYKVYVCVHVFNLIQGNHISQSLNATMMLKSWTKSPKAVRRDRLACHHTLVDLILSTLANRGEPSSFDHGDRCGRWIH</sequence>
<reference evidence="1" key="1">
    <citation type="submission" date="2018-05" db="EMBL/GenBank/DDBJ databases">
        <title>Draft genome of Mucuna pruriens seed.</title>
        <authorList>
            <person name="Nnadi N.E."/>
            <person name="Vos R."/>
            <person name="Hasami M.H."/>
            <person name="Devisetty U.K."/>
            <person name="Aguiy J.C."/>
        </authorList>
    </citation>
    <scope>NUCLEOTIDE SEQUENCE [LARGE SCALE GENOMIC DNA]</scope>
    <source>
        <strain evidence="1">JCA_2017</strain>
    </source>
</reference>
<feature type="non-terminal residue" evidence="1">
    <location>
        <position position="1"/>
    </location>
</feature>